<keyword evidence="3 6" id="KW-0812">Transmembrane</keyword>
<dbReference type="PATRIC" id="fig|47311.3.peg.1492"/>
<dbReference type="RefSeq" id="WP_067259939.1">
    <property type="nucleotide sequence ID" value="NZ_LWMW01000111.1"/>
</dbReference>
<gene>
    <name evidence="8" type="primary">mrpD</name>
    <name evidence="8" type="ORF">MBCUT_13650</name>
</gene>
<dbReference type="OrthoDB" id="371891at2157"/>
<name>A0A166CNM7_9EURY</name>
<feature type="transmembrane region" description="Helical" evidence="6">
    <location>
        <begin position="377"/>
        <end position="398"/>
    </location>
</feature>
<sequence length="497" mass="53609">MNELIPLMVIIPIACALLLNLFHTKDKTITILALTVAIILPIIPLLSNYGLHYFGGHAPLINTGTLLNSLPSNISDSALAIFHPAVTYSYESLQKIFIFVLGIVAFFAIFTSLSQTKKISGPLMFLMFMGTAAVTAILLSDDIFHMYIFFEIAALAQTGIILTSKTKDNYETALKYLIIGSVGGPLLLLGIGLLLGLVGSVNISDIVYAISHNLVDPLSPAFLLAFGLIFFGWLYSSGLPPFHTIKSSLYSKALPHASSLLQAFTVVTFIGFGIAIFRIFSILPFFETLIIVFSLLAMILGVTMAIMQKDFMRMIGFLAVGELGYIGLGFGLATQFSVTAGLFQALNEIIITALIIIGFGAVLYLTNTSDTKKLGGLIVDNPALAIMVLIGGFALAGVPPLNGFQSKLMIIQASLNSGFPEISIIAILVSIITFMTFMKVFHSIFLKPKPRNLKLVNKKVPKSIILSVGVLLIICIVLGLFPQLATDNISQFVMGLI</sequence>
<feature type="transmembrane region" description="Helical" evidence="6">
    <location>
        <begin position="314"/>
        <end position="333"/>
    </location>
</feature>
<feature type="transmembrane region" description="Helical" evidence="6">
    <location>
        <begin position="218"/>
        <end position="239"/>
    </location>
</feature>
<evidence type="ECO:0000256" key="5">
    <source>
        <dbReference type="ARBA" id="ARBA00023136"/>
    </source>
</evidence>
<evidence type="ECO:0000259" key="7">
    <source>
        <dbReference type="Pfam" id="PF00361"/>
    </source>
</evidence>
<feature type="transmembrane region" description="Helical" evidence="6">
    <location>
        <begin position="146"/>
        <end position="164"/>
    </location>
</feature>
<evidence type="ECO:0000313" key="9">
    <source>
        <dbReference type="Proteomes" id="UP000077275"/>
    </source>
</evidence>
<dbReference type="GO" id="GO:0005886">
    <property type="term" value="C:plasma membrane"/>
    <property type="evidence" value="ECO:0007669"/>
    <property type="project" value="UniProtKB-SubCell"/>
</dbReference>
<proteinExistence type="predicted"/>
<feature type="transmembrane region" description="Helical" evidence="6">
    <location>
        <begin position="289"/>
        <end position="307"/>
    </location>
</feature>
<feature type="transmembrane region" description="Helical" evidence="6">
    <location>
        <begin position="345"/>
        <end position="365"/>
    </location>
</feature>
<evidence type="ECO:0000256" key="2">
    <source>
        <dbReference type="ARBA" id="ARBA00022475"/>
    </source>
</evidence>
<feature type="transmembrane region" description="Helical" evidence="6">
    <location>
        <begin position="463"/>
        <end position="485"/>
    </location>
</feature>
<feature type="transmembrane region" description="Helical" evidence="6">
    <location>
        <begin position="121"/>
        <end position="140"/>
    </location>
</feature>
<evidence type="ECO:0000256" key="1">
    <source>
        <dbReference type="ARBA" id="ARBA00004651"/>
    </source>
</evidence>
<comment type="caution">
    <text evidence="8">The sequence shown here is derived from an EMBL/GenBank/DDBJ whole genome shotgun (WGS) entry which is preliminary data.</text>
</comment>
<dbReference type="AlphaFoldDB" id="A0A166CNM7"/>
<feature type="transmembrane region" description="Helical" evidence="6">
    <location>
        <begin position="29"/>
        <end position="47"/>
    </location>
</feature>
<accession>A0A166CNM7</accession>
<dbReference type="Proteomes" id="UP000077275">
    <property type="component" value="Unassembled WGS sequence"/>
</dbReference>
<keyword evidence="9" id="KW-1185">Reference proteome</keyword>
<dbReference type="PANTHER" id="PTHR42703">
    <property type="entry name" value="NADH DEHYDROGENASE"/>
    <property type="match status" value="1"/>
</dbReference>
<dbReference type="InterPro" id="IPR001750">
    <property type="entry name" value="ND/Mrp_TM"/>
</dbReference>
<dbReference type="Pfam" id="PF00361">
    <property type="entry name" value="Proton_antipo_M"/>
    <property type="match status" value="1"/>
</dbReference>
<comment type="subcellular location">
    <subcellularLocation>
        <location evidence="1">Cell membrane</location>
        <topology evidence="1">Multi-pass membrane protein</topology>
    </subcellularLocation>
</comment>
<dbReference type="InterPro" id="IPR050586">
    <property type="entry name" value="CPA3_Na-H_Antiporter_D"/>
</dbReference>
<evidence type="ECO:0000256" key="4">
    <source>
        <dbReference type="ARBA" id="ARBA00022989"/>
    </source>
</evidence>
<evidence type="ECO:0000256" key="6">
    <source>
        <dbReference type="SAM" id="Phobius"/>
    </source>
</evidence>
<dbReference type="EMBL" id="LWMW01000111">
    <property type="protein sequence ID" value="KZX15667.1"/>
    <property type="molecule type" value="Genomic_DNA"/>
</dbReference>
<organism evidence="8 9">
    <name type="scientific">Methanobrevibacter cuticularis</name>
    <dbReference type="NCBI Taxonomy" id="47311"/>
    <lineage>
        <taxon>Archaea</taxon>
        <taxon>Methanobacteriati</taxon>
        <taxon>Methanobacteriota</taxon>
        <taxon>Methanomada group</taxon>
        <taxon>Methanobacteria</taxon>
        <taxon>Methanobacteriales</taxon>
        <taxon>Methanobacteriaceae</taxon>
        <taxon>Methanobrevibacter</taxon>
    </lineage>
</organism>
<reference evidence="8 9" key="1">
    <citation type="submission" date="2016-04" db="EMBL/GenBank/DDBJ databases">
        <title>Genome sequence of Methanobrevibacter cuticularis DSM 11139.</title>
        <authorList>
            <person name="Poehlein A."/>
            <person name="Seedorf H."/>
            <person name="Daniel R."/>
        </authorList>
    </citation>
    <scope>NUCLEOTIDE SEQUENCE [LARGE SCALE GENOMIC DNA]</scope>
    <source>
        <strain evidence="8 9">DSM 11139</strain>
    </source>
</reference>
<feature type="transmembrane region" description="Helical" evidence="6">
    <location>
        <begin position="6"/>
        <end position="22"/>
    </location>
</feature>
<keyword evidence="4 6" id="KW-1133">Transmembrane helix</keyword>
<feature type="transmembrane region" description="Helical" evidence="6">
    <location>
        <begin position="260"/>
        <end position="283"/>
    </location>
</feature>
<dbReference type="STRING" id="47311.MBCUT_13650"/>
<evidence type="ECO:0000256" key="3">
    <source>
        <dbReference type="ARBA" id="ARBA00022692"/>
    </source>
</evidence>
<feature type="transmembrane region" description="Helical" evidence="6">
    <location>
        <begin position="96"/>
        <end position="114"/>
    </location>
</feature>
<evidence type="ECO:0000313" key="8">
    <source>
        <dbReference type="EMBL" id="KZX15667.1"/>
    </source>
</evidence>
<keyword evidence="2" id="KW-1003">Cell membrane</keyword>
<dbReference type="NCBIfam" id="NF004920">
    <property type="entry name" value="PRK06277.1"/>
    <property type="match status" value="1"/>
</dbReference>
<feature type="transmembrane region" description="Helical" evidence="6">
    <location>
        <begin position="176"/>
        <end position="198"/>
    </location>
</feature>
<protein>
    <submittedName>
        <fullName evidence="8">Na(+)/H(+) antiporter subunit D</fullName>
    </submittedName>
</protein>
<feature type="transmembrane region" description="Helical" evidence="6">
    <location>
        <begin position="418"/>
        <end position="442"/>
    </location>
</feature>
<dbReference type="PANTHER" id="PTHR42703:SF1">
    <property type="entry name" value="NA(+)_H(+) ANTIPORTER SUBUNIT D1"/>
    <property type="match status" value="1"/>
</dbReference>
<keyword evidence="5 6" id="KW-0472">Membrane</keyword>
<feature type="domain" description="NADH:quinone oxidoreductase/Mrp antiporter transmembrane" evidence="7">
    <location>
        <begin position="140"/>
        <end position="433"/>
    </location>
</feature>